<dbReference type="OrthoDB" id="20734at2759"/>
<dbReference type="Pfam" id="PF10356">
    <property type="entry name" value="RRG7"/>
    <property type="match status" value="1"/>
</dbReference>
<sequence>MSAVHKGNAFEERSLKLLEQTMSMSLKRVGGKEDGGIDLVGWWWLPNDGDATDPTPSTQTRRIRILGQCKAEKKKMGPGYVRELEGVLYRFMTMPSTILSHGEETESSILGQSQIPMVALLISESPFTKSALLRAHSSPIPFLLLHLPRLEDHPISDADSEDSVDSPKPLGNLGAALCNPALSGAQGLFLGQMEVRWERHMLGQHGRPALWWRNQRLPSQIPNMDLHETRVDASGSES</sequence>
<name>A0A409WVP3_PSICY</name>
<dbReference type="PANTHER" id="PTHR28133:SF1">
    <property type="entry name" value="REQUIRED FOR RESPIRATORY GROWTH PROTEIN 7, MITOCHONDRIAL"/>
    <property type="match status" value="1"/>
</dbReference>
<keyword evidence="2" id="KW-0496">Mitochondrion</keyword>
<comment type="subcellular location">
    <subcellularLocation>
        <location evidence="1">Mitochondrion</location>
    </subcellularLocation>
</comment>
<gene>
    <name evidence="3" type="ORF">CVT25_007135</name>
</gene>
<dbReference type="Gene3D" id="3.40.1350.10">
    <property type="match status" value="1"/>
</dbReference>
<evidence type="ECO:0000256" key="2">
    <source>
        <dbReference type="ARBA" id="ARBA00023128"/>
    </source>
</evidence>
<dbReference type="Proteomes" id="UP000283269">
    <property type="component" value="Unassembled WGS sequence"/>
</dbReference>
<comment type="caution">
    <text evidence="3">The sequence shown here is derived from an EMBL/GenBank/DDBJ whole genome shotgun (WGS) entry which is preliminary data.</text>
</comment>
<proteinExistence type="predicted"/>
<reference evidence="3 4" key="1">
    <citation type="journal article" date="2018" name="Evol. Lett.">
        <title>Horizontal gene cluster transfer increased hallucinogenic mushroom diversity.</title>
        <authorList>
            <person name="Reynolds H.T."/>
            <person name="Vijayakumar V."/>
            <person name="Gluck-Thaler E."/>
            <person name="Korotkin H.B."/>
            <person name="Matheny P.B."/>
            <person name="Slot J.C."/>
        </authorList>
    </citation>
    <scope>NUCLEOTIDE SEQUENCE [LARGE SCALE GENOMIC DNA]</scope>
    <source>
        <strain evidence="3 4">2631</strain>
    </source>
</reference>
<evidence type="ECO:0008006" key="5">
    <source>
        <dbReference type="Google" id="ProtNLM"/>
    </source>
</evidence>
<keyword evidence="4" id="KW-1185">Reference proteome</keyword>
<dbReference type="InterPro" id="IPR018828">
    <property type="entry name" value="RRG7"/>
</dbReference>
<dbReference type="EMBL" id="NHYD01003124">
    <property type="protein sequence ID" value="PPQ82526.1"/>
    <property type="molecule type" value="Genomic_DNA"/>
</dbReference>
<evidence type="ECO:0000313" key="4">
    <source>
        <dbReference type="Proteomes" id="UP000283269"/>
    </source>
</evidence>
<dbReference type="InParanoid" id="A0A409WVP3"/>
<dbReference type="GO" id="GO:0005739">
    <property type="term" value="C:mitochondrion"/>
    <property type="evidence" value="ECO:0007669"/>
    <property type="project" value="UniProtKB-SubCell"/>
</dbReference>
<evidence type="ECO:0000313" key="3">
    <source>
        <dbReference type="EMBL" id="PPQ82526.1"/>
    </source>
</evidence>
<accession>A0A409WVP3</accession>
<dbReference type="PANTHER" id="PTHR28133">
    <property type="entry name" value="REQUIRED FOR RESPIRATORY GROWTH PROTEIN 7, MITOCHONDRIAL"/>
    <property type="match status" value="1"/>
</dbReference>
<dbReference type="InterPro" id="IPR011856">
    <property type="entry name" value="tRNA_endonuc-like_dom_sf"/>
</dbReference>
<dbReference type="GO" id="GO:0003676">
    <property type="term" value="F:nucleic acid binding"/>
    <property type="evidence" value="ECO:0007669"/>
    <property type="project" value="InterPro"/>
</dbReference>
<evidence type="ECO:0000256" key="1">
    <source>
        <dbReference type="ARBA" id="ARBA00004173"/>
    </source>
</evidence>
<organism evidence="3 4">
    <name type="scientific">Psilocybe cyanescens</name>
    <dbReference type="NCBI Taxonomy" id="93625"/>
    <lineage>
        <taxon>Eukaryota</taxon>
        <taxon>Fungi</taxon>
        <taxon>Dikarya</taxon>
        <taxon>Basidiomycota</taxon>
        <taxon>Agaricomycotina</taxon>
        <taxon>Agaricomycetes</taxon>
        <taxon>Agaricomycetidae</taxon>
        <taxon>Agaricales</taxon>
        <taxon>Agaricineae</taxon>
        <taxon>Strophariaceae</taxon>
        <taxon>Psilocybe</taxon>
    </lineage>
</organism>
<dbReference type="AlphaFoldDB" id="A0A409WVP3"/>
<protein>
    <recommendedName>
        <fullName evidence="5">Restriction endonuclease type IV Mrr domain-containing protein</fullName>
    </recommendedName>
</protein>